<feature type="region of interest" description="Disordered" evidence="2">
    <location>
        <begin position="1"/>
        <end position="21"/>
    </location>
</feature>
<reference evidence="3" key="1">
    <citation type="submission" date="2021-06" db="EMBL/GenBank/DDBJ databases">
        <title>44 bacteria genomes isolated from Dapeng, Shenzhen.</title>
        <authorList>
            <person name="Zheng W."/>
            <person name="Yu S."/>
            <person name="Huang Y."/>
        </authorList>
    </citation>
    <scope>NUCLEOTIDE SEQUENCE</scope>
    <source>
        <strain evidence="3">DP5N28-2</strain>
    </source>
</reference>
<evidence type="ECO:0000256" key="1">
    <source>
        <dbReference type="ARBA" id="ARBA00010552"/>
    </source>
</evidence>
<dbReference type="InterPro" id="IPR035959">
    <property type="entry name" value="RutC-like_sf"/>
</dbReference>
<evidence type="ECO:0000256" key="2">
    <source>
        <dbReference type="SAM" id="MobiDB-lite"/>
    </source>
</evidence>
<organism evidence="3 4">
    <name type="scientific">Membranihabitans marinus</name>
    <dbReference type="NCBI Taxonomy" id="1227546"/>
    <lineage>
        <taxon>Bacteria</taxon>
        <taxon>Pseudomonadati</taxon>
        <taxon>Bacteroidota</taxon>
        <taxon>Saprospiria</taxon>
        <taxon>Saprospirales</taxon>
        <taxon>Saprospiraceae</taxon>
        <taxon>Membranihabitans</taxon>
    </lineage>
</organism>
<dbReference type="GO" id="GO:0019239">
    <property type="term" value="F:deaminase activity"/>
    <property type="evidence" value="ECO:0007669"/>
    <property type="project" value="TreeGrafter"/>
</dbReference>
<dbReference type="Pfam" id="PF01042">
    <property type="entry name" value="Ribonuc_L-PSP"/>
    <property type="match status" value="1"/>
</dbReference>
<evidence type="ECO:0000313" key="3">
    <source>
        <dbReference type="EMBL" id="MBY5958508.1"/>
    </source>
</evidence>
<keyword evidence="4" id="KW-1185">Reference proteome</keyword>
<sequence length="135" mass="14909">MKETTRKHLSKSLPASAKQHKTAGPYSPVLVVDPGKLVVLSGQAAIDEDGKIVGETIEEQTLYMMQNCKIHLSVAGCGLNDVFKVTVYLKNMDDWPAFNAIYKDYFEEPRPVRTAVQAGLIGELLVEIEIWATTS</sequence>
<dbReference type="EMBL" id="JAHVHU010000009">
    <property type="protein sequence ID" value="MBY5958508.1"/>
    <property type="molecule type" value="Genomic_DNA"/>
</dbReference>
<dbReference type="CDD" id="cd00448">
    <property type="entry name" value="YjgF_YER057c_UK114_family"/>
    <property type="match status" value="1"/>
</dbReference>
<accession>A0A953HPN2</accession>
<dbReference type="Proteomes" id="UP000753961">
    <property type="component" value="Unassembled WGS sequence"/>
</dbReference>
<evidence type="ECO:0000313" key="4">
    <source>
        <dbReference type="Proteomes" id="UP000753961"/>
    </source>
</evidence>
<dbReference type="AlphaFoldDB" id="A0A953HPN2"/>
<dbReference type="InterPro" id="IPR006175">
    <property type="entry name" value="YjgF/YER057c/UK114"/>
</dbReference>
<name>A0A953HPN2_9BACT</name>
<proteinExistence type="inferred from homology"/>
<dbReference type="GO" id="GO:0005829">
    <property type="term" value="C:cytosol"/>
    <property type="evidence" value="ECO:0007669"/>
    <property type="project" value="TreeGrafter"/>
</dbReference>
<dbReference type="Gene3D" id="3.30.1330.40">
    <property type="entry name" value="RutC-like"/>
    <property type="match status" value="1"/>
</dbReference>
<dbReference type="SUPFAM" id="SSF55298">
    <property type="entry name" value="YjgF-like"/>
    <property type="match status" value="1"/>
</dbReference>
<dbReference type="RefSeq" id="WP_222580048.1">
    <property type="nucleotide sequence ID" value="NZ_JAHVHU010000009.1"/>
</dbReference>
<gene>
    <name evidence="3" type="ORF">KUV50_10215</name>
</gene>
<comment type="similarity">
    <text evidence="1">Belongs to the RutC family.</text>
</comment>
<protein>
    <submittedName>
        <fullName evidence="3">RidA family protein</fullName>
    </submittedName>
</protein>
<comment type="caution">
    <text evidence="3">The sequence shown here is derived from an EMBL/GenBank/DDBJ whole genome shotgun (WGS) entry which is preliminary data.</text>
</comment>
<dbReference type="PANTHER" id="PTHR11803">
    <property type="entry name" value="2-IMINOBUTANOATE/2-IMINOPROPANOATE DEAMINASE RIDA"/>
    <property type="match status" value="1"/>
</dbReference>
<dbReference type="PANTHER" id="PTHR11803:SF58">
    <property type="entry name" value="PROTEIN HMF1-RELATED"/>
    <property type="match status" value="1"/>
</dbReference>